<reference evidence="5 6" key="1">
    <citation type="journal article" date="2013" name="Curr. Biol.">
        <title>The Genome of the Foraminiferan Reticulomyxa filosa.</title>
        <authorList>
            <person name="Glockner G."/>
            <person name="Hulsmann N."/>
            <person name="Schleicher M."/>
            <person name="Noegel A.A."/>
            <person name="Eichinger L."/>
            <person name="Gallinger C."/>
            <person name="Pawlowski J."/>
            <person name="Sierra R."/>
            <person name="Euteneuer U."/>
            <person name="Pillet L."/>
            <person name="Moustafa A."/>
            <person name="Platzer M."/>
            <person name="Groth M."/>
            <person name="Szafranski K."/>
            <person name="Schliwa M."/>
        </authorList>
    </citation>
    <scope>NUCLEOTIDE SEQUENCE [LARGE SCALE GENOMIC DNA]</scope>
</reference>
<evidence type="ECO:0000259" key="4">
    <source>
        <dbReference type="Pfam" id="PF02176"/>
    </source>
</evidence>
<feature type="domain" description="TRAF-type" evidence="4">
    <location>
        <begin position="75"/>
        <end position="112"/>
    </location>
</feature>
<comment type="caution">
    <text evidence="5">The sequence shown here is derived from an EMBL/GenBank/DDBJ whole genome shotgun (WGS) entry which is preliminary data.</text>
</comment>
<organism evidence="5 6">
    <name type="scientific">Reticulomyxa filosa</name>
    <dbReference type="NCBI Taxonomy" id="46433"/>
    <lineage>
        <taxon>Eukaryota</taxon>
        <taxon>Sar</taxon>
        <taxon>Rhizaria</taxon>
        <taxon>Retaria</taxon>
        <taxon>Foraminifera</taxon>
        <taxon>Monothalamids</taxon>
        <taxon>Reticulomyxidae</taxon>
        <taxon>Reticulomyxa</taxon>
    </lineage>
</organism>
<evidence type="ECO:0000256" key="3">
    <source>
        <dbReference type="ARBA" id="ARBA00022833"/>
    </source>
</evidence>
<dbReference type="InterPro" id="IPR001293">
    <property type="entry name" value="Znf_TRAF"/>
</dbReference>
<keyword evidence="1" id="KW-0479">Metal-binding</keyword>
<dbReference type="Proteomes" id="UP000023152">
    <property type="component" value="Unassembled WGS sequence"/>
</dbReference>
<dbReference type="AlphaFoldDB" id="X6LKP3"/>
<name>X6LKP3_RETFI</name>
<keyword evidence="3" id="KW-0862">Zinc</keyword>
<evidence type="ECO:0000256" key="1">
    <source>
        <dbReference type="ARBA" id="ARBA00022723"/>
    </source>
</evidence>
<evidence type="ECO:0000256" key="2">
    <source>
        <dbReference type="ARBA" id="ARBA00022771"/>
    </source>
</evidence>
<evidence type="ECO:0000313" key="6">
    <source>
        <dbReference type="Proteomes" id="UP000023152"/>
    </source>
</evidence>
<dbReference type="Gene3D" id="3.30.40.10">
    <property type="entry name" value="Zinc/RING finger domain, C3HC4 (zinc finger)"/>
    <property type="match status" value="1"/>
</dbReference>
<protein>
    <recommendedName>
        <fullName evidence="4">TRAF-type domain-containing protein</fullName>
    </recommendedName>
</protein>
<proteinExistence type="predicted"/>
<dbReference type="GO" id="GO:0008270">
    <property type="term" value="F:zinc ion binding"/>
    <property type="evidence" value="ECO:0007669"/>
    <property type="project" value="UniProtKB-KW"/>
</dbReference>
<dbReference type="InterPro" id="IPR013083">
    <property type="entry name" value="Znf_RING/FYVE/PHD"/>
</dbReference>
<dbReference type="Pfam" id="PF02176">
    <property type="entry name" value="zf-TRAF"/>
    <property type="match status" value="1"/>
</dbReference>
<keyword evidence="2" id="KW-0863">Zinc-finger</keyword>
<gene>
    <name evidence="5" type="ORF">RFI_35237</name>
</gene>
<feature type="non-terminal residue" evidence="5">
    <location>
        <position position="139"/>
    </location>
</feature>
<evidence type="ECO:0000313" key="5">
    <source>
        <dbReference type="EMBL" id="ETO02199.1"/>
    </source>
</evidence>
<dbReference type="EMBL" id="ASPP01036461">
    <property type="protein sequence ID" value="ETO02199.1"/>
    <property type="molecule type" value="Genomic_DNA"/>
</dbReference>
<dbReference type="SUPFAM" id="SSF49599">
    <property type="entry name" value="TRAF domain-like"/>
    <property type="match status" value="1"/>
</dbReference>
<keyword evidence="6" id="KW-1185">Reference proteome</keyword>
<accession>X6LKP3</accession>
<sequence>MLIVGENCLKNFLKDNNNSCPIEPHDNCQYFKTKMLQKFIGNLPIMCFKQFQQDVNVWTKKETPGKIECNFKGELKDLQHHFDNECPFTLIDCWFKPFGCNHKCHKQTLNHHLISNMNFHFNLVMKLFQSMKQTIQLHQ</sequence>